<comment type="caution">
    <text evidence="12">The sequence shown here is derived from an EMBL/GenBank/DDBJ whole genome shotgun (WGS) entry which is preliminary data.</text>
</comment>
<dbReference type="SUPFAM" id="SSF53067">
    <property type="entry name" value="Actin-like ATPase domain"/>
    <property type="match status" value="2"/>
</dbReference>
<dbReference type="Gene3D" id="3.30.420.40">
    <property type="match status" value="2"/>
</dbReference>
<dbReference type="Gene3D" id="3.90.640.10">
    <property type="entry name" value="Actin, Chain A, domain 4"/>
    <property type="match status" value="1"/>
</dbReference>
<dbReference type="InterPro" id="IPR004001">
    <property type="entry name" value="Actin_CS"/>
</dbReference>
<organism evidence="12 13">
    <name type="scientific">Halocaridina rubra</name>
    <name type="common">Hawaiian red shrimp</name>
    <dbReference type="NCBI Taxonomy" id="373956"/>
    <lineage>
        <taxon>Eukaryota</taxon>
        <taxon>Metazoa</taxon>
        <taxon>Ecdysozoa</taxon>
        <taxon>Arthropoda</taxon>
        <taxon>Crustacea</taxon>
        <taxon>Multicrustacea</taxon>
        <taxon>Malacostraca</taxon>
        <taxon>Eumalacostraca</taxon>
        <taxon>Eucarida</taxon>
        <taxon>Decapoda</taxon>
        <taxon>Pleocyemata</taxon>
        <taxon>Caridea</taxon>
        <taxon>Atyoidea</taxon>
        <taxon>Atyidae</taxon>
        <taxon>Halocaridina</taxon>
    </lineage>
</organism>
<feature type="compositionally biased region" description="Low complexity" evidence="11">
    <location>
        <begin position="524"/>
        <end position="536"/>
    </location>
</feature>
<evidence type="ECO:0000313" key="13">
    <source>
        <dbReference type="Proteomes" id="UP001381693"/>
    </source>
</evidence>
<feature type="compositionally biased region" description="Polar residues" evidence="11">
    <location>
        <begin position="559"/>
        <end position="590"/>
    </location>
</feature>
<dbReference type="GO" id="GO:0016787">
    <property type="term" value="F:hydrolase activity"/>
    <property type="evidence" value="ECO:0007669"/>
    <property type="project" value="UniProtKB-KW"/>
</dbReference>
<dbReference type="GO" id="GO:0005524">
    <property type="term" value="F:ATP binding"/>
    <property type="evidence" value="ECO:0007669"/>
    <property type="project" value="UniProtKB-KW"/>
</dbReference>
<accession>A0AAN8XPR0</accession>
<evidence type="ECO:0000256" key="4">
    <source>
        <dbReference type="ARBA" id="ARBA00022741"/>
    </source>
</evidence>
<evidence type="ECO:0000256" key="11">
    <source>
        <dbReference type="SAM" id="MobiDB-lite"/>
    </source>
</evidence>
<sequence>MCDDEEAATLICDNGSGLVKAGFAGDDAPRAVFPSIVGRARHQGVMVGMGQKDAYVGDEAQSKRGILTLKYPIEHGIVTNWDDMEKIWYHTFYNELRVAPEESPTMLTEAPLNPKANREKMIQIMFESFNMPATYVCIQAVLSLYASGRTTGQVCDSGDGVSHMVPVYEGFALPHAILRLDLAGRDITNYLGKIMTERGYSFTTTAEREIVRDIKEKLCYIALDFESERNTAAASSSLDKSYELPDGQVITIGNERFRAPESIFQPSFLGMESAGVHEVVHNSIMKCDIDIRKDLLANVVLSGGTTMYAGIADRMQKEITTLAPSTIKVKIIAPPERKYSVWIGGSILGSLSTFQALWVTKEEYNESGPGIVHQSKKTHDLGDLHRMIESLADKVKILEADAEKVKALQHKVGLLESDIVLLKRDNSRLKLLLETSPPLSSVLSPNSDDVPSINNPQVRQARFSVSTHNFFSALSDECDSGSEEEVDPDKSDSHQDNLNTPSSINNQISNRLQNSDETTTSFPTTPNNATTGTNQNKILPSTNNQPGKELQNSEEDIESISTTPNNTATVTNQDTQIISSSTNNQPSNRLRNNEENRKDKIAAISTLNIPSKSSPPQPQLPNNASARVTAQIYIRIPGNPFEREIRNTLTNQGIPSEEVLIKELYRTPNWVSFAITISKGFEYVPYKLNQWPTGTSVQPFRGSKQWSYQNKQQRANGTIPYMRDYRKRHDTNLSYRRPSTRDFSWSDGSYNPRHSPRHTNFGKARSYHGTYSNQHYTSNGRYRHQDPWANPRTHYNDEFPAESYSRNYNYDYGYHPNETW</sequence>
<dbReference type="EMBL" id="JAXCGZ010000924">
    <property type="protein sequence ID" value="KAK7085458.1"/>
    <property type="molecule type" value="Genomic_DNA"/>
</dbReference>
<evidence type="ECO:0000256" key="3">
    <source>
        <dbReference type="ARBA" id="ARBA00022490"/>
    </source>
</evidence>
<name>A0AAN8XPR0_HALRR</name>
<dbReference type="InterPro" id="IPR043129">
    <property type="entry name" value="ATPase_NBD"/>
</dbReference>
<keyword evidence="7" id="KW-0558">Oxidation</keyword>
<dbReference type="Proteomes" id="UP001381693">
    <property type="component" value="Unassembled WGS sequence"/>
</dbReference>
<comment type="subcellular location">
    <subcellularLocation>
        <location evidence="1">Cytoplasm</location>
        <location evidence="1">Cytoskeleton</location>
    </subcellularLocation>
</comment>
<evidence type="ECO:0000256" key="7">
    <source>
        <dbReference type="ARBA" id="ARBA00023097"/>
    </source>
</evidence>
<dbReference type="PROSITE" id="PS00432">
    <property type="entry name" value="ACTINS_2"/>
    <property type="match status" value="1"/>
</dbReference>
<keyword evidence="4" id="KW-0547">Nucleotide-binding</keyword>
<feature type="compositionally biased region" description="Polar residues" evidence="11">
    <location>
        <begin position="769"/>
        <end position="780"/>
    </location>
</feature>
<dbReference type="FunFam" id="3.30.420.40:FF:000404">
    <property type="entry name" value="Major actin"/>
    <property type="match status" value="1"/>
</dbReference>
<feature type="compositionally biased region" description="Polar residues" evidence="11">
    <location>
        <begin position="537"/>
        <end position="546"/>
    </location>
</feature>
<evidence type="ECO:0000256" key="9">
    <source>
        <dbReference type="ARBA" id="ARBA00049360"/>
    </source>
</evidence>
<evidence type="ECO:0000256" key="8">
    <source>
        <dbReference type="ARBA" id="ARBA00023212"/>
    </source>
</evidence>
<reference evidence="12 13" key="1">
    <citation type="submission" date="2023-11" db="EMBL/GenBank/DDBJ databases">
        <title>Halocaridina rubra genome assembly.</title>
        <authorList>
            <person name="Smith C."/>
        </authorList>
    </citation>
    <scope>NUCLEOTIDE SEQUENCE [LARGE SCALE GENOMIC DNA]</scope>
    <source>
        <strain evidence="12">EP-1</strain>
        <tissue evidence="12">Whole</tissue>
    </source>
</reference>
<dbReference type="PANTHER" id="PTHR11937">
    <property type="entry name" value="ACTIN"/>
    <property type="match status" value="1"/>
</dbReference>
<dbReference type="PROSITE" id="PS01132">
    <property type="entry name" value="ACTINS_ACT_LIKE"/>
    <property type="match status" value="1"/>
</dbReference>
<dbReference type="InterPro" id="IPR004000">
    <property type="entry name" value="Actin"/>
</dbReference>
<dbReference type="InterPro" id="IPR020902">
    <property type="entry name" value="Actin/actin-like_CS"/>
</dbReference>
<dbReference type="GO" id="GO:0005856">
    <property type="term" value="C:cytoskeleton"/>
    <property type="evidence" value="ECO:0007669"/>
    <property type="project" value="UniProtKB-SubCell"/>
</dbReference>
<dbReference type="SMART" id="SM00268">
    <property type="entry name" value="ACTIN"/>
    <property type="match status" value="1"/>
</dbReference>
<dbReference type="FunFam" id="3.90.640.10:FF:000047">
    <property type="entry name" value="Actin, alpha skeletal muscle"/>
    <property type="match status" value="1"/>
</dbReference>
<comment type="catalytic activity">
    <reaction evidence="9">
        <text>ATP + H2O = ADP + phosphate + H(+)</text>
        <dbReference type="Rhea" id="RHEA:13065"/>
        <dbReference type="ChEBI" id="CHEBI:15377"/>
        <dbReference type="ChEBI" id="CHEBI:15378"/>
        <dbReference type="ChEBI" id="CHEBI:30616"/>
        <dbReference type="ChEBI" id="CHEBI:43474"/>
        <dbReference type="ChEBI" id="CHEBI:456216"/>
    </reaction>
</comment>
<dbReference type="AlphaFoldDB" id="A0AAN8XPR0"/>
<evidence type="ECO:0000256" key="1">
    <source>
        <dbReference type="ARBA" id="ARBA00004245"/>
    </source>
</evidence>
<feature type="region of interest" description="Disordered" evidence="11">
    <location>
        <begin position="475"/>
        <end position="593"/>
    </location>
</feature>
<feature type="compositionally biased region" description="Polar residues" evidence="11">
    <location>
        <begin position="496"/>
        <end position="523"/>
    </location>
</feature>
<keyword evidence="13" id="KW-1185">Reference proteome</keyword>
<dbReference type="PRINTS" id="PR00190">
    <property type="entry name" value="ACTIN"/>
</dbReference>
<feature type="compositionally biased region" description="Acidic residues" evidence="11">
    <location>
        <begin position="476"/>
        <end position="487"/>
    </location>
</feature>
<evidence type="ECO:0000256" key="5">
    <source>
        <dbReference type="ARBA" id="ARBA00022801"/>
    </source>
</evidence>
<comment type="similarity">
    <text evidence="2 10">Belongs to the actin family.</text>
</comment>
<dbReference type="PROSITE" id="PS00406">
    <property type="entry name" value="ACTINS_1"/>
    <property type="match status" value="1"/>
</dbReference>
<evidence type="ECO:0000256" key="2">
    <source>
        <dbReference type="ARBA" id="ARBA00006752"/>
    </source>
</evidence>
<dbReference type="CDD" id="cd10224">
    <property type="entry name" value="ASKHA_NBD_actin"/>
    <property type="match status" value="1"/>
</dbReference>
<dbReference type="Pfam" id="PF00022">
    <property type="entry name" value="Actin"/>
    <property type="match status" value="1"/>
</dbReference>
<proteinExistence type="inferred from homology"/>
<evidence type="ECO:0008006" key="14">
    <source>
        <dbReference type="Google" id="ProtNLM"/>
    </source>
</evidence>
<keyword evidence="3" id="KW-0963">Cytoplasm</keyword>
<keyword evidence="5" id="KW-0378">Hydrolase</keyword>
<gene>
    <name evidence="12" type="ORF">SK128_021434</name>
</gene>
<evidence type="ECO:0000313" key="12">
    <source>
        <dbReference type="EMBL" id="KAK7085458.1"/>
    </source>
</evidence>
<dbReference type="FunFam" id="3.30.420.40:FF:000291">
    <property type="entry name" value="Actin, alpha skeletal muscle"/>
    <property type="match status" value="1"/>
</dbReference>
<protein>
    <recommendedName>
        <fullName evidence="14">Actin</fullName>
    </recommendedName>
</protein>
<keyword evidence="6" id="KW-0067">ATP-binding</keyword>
<evidence type="ECO:0000256" key="6">
    <source>
        <dbReference type="ARBA" id="ARBA00022840"/>
    </source>
</evidence>
<feature type="region of interest" description="Disordered" evidence="11">
    <location>
        <begin position="754"/>
        <end position="789"/>
    </location>
</feature>
<keyword evidence="8" id="KW-0206">Cytoskeleton</keyword>
<evidence type="ECO:0000256" key="10">
    <source>
        <dbReference type="RuleBase" id="RU000487"/>
    </source>
</evidence>